<organism evidence="1 2">
    <name type="scientific">Hymenobacter montanus</name>
    <dbReference type="NCBI Taxonomy" id="2771359"/>
    <lineage>
        <taxon>Bacteria</taxon>
        <taxon>Pseudomonadati</taxon>
        <taxon>Bacteroidota</taxon>
        <taxon>Cytophagia</taxon>
        <taxon>Cytophagales</taxon>
        <taxon>Hymenobacteraceae</taxon>
        <taxon>Hymenobacter</taxon>
    </lineage>
</organism>
<name>A0A927BEB0_9BACT</name>
<accession>A0A927BEB0</accession>
<dbReference type="EMBL" id="JACXAD010000011">
    <property type="protein sequence ID" value="MBD2768467.1"/>
    <property type="molecule type" value="Genomic_DNA"/>
</dbReference>
<evidence type="ECO:0000313" key="1">
    <source>
        <dbReference type="EMBL" id="MBD2768467.1"/>
    </source>
</evidence>
<comment type="caution">
    <text evidence="1">The sequence shown here is derived from an EMBL/GenBank/DDBJ whole genome shotgun (WGS) entry which is preliminary data.</text>
</comment>
<gene>
    <name evidence="1" type="ORF">IC235_11255</name>
</gene>
<protein>
    <submittedName>
        <fullName evidence="1">Uncharacterized protein</fullName>
    </submittedName>
</protein>
<dbReference type="Proteomes" id="UP000612233">
    <property type="component" value="Unassembled WGS sequence"/>
</dbReference>
<keyword evidence="2" id="KW-1185">Reference proteome</keyword>
<sequence>MRPGSKQLLFFLTPAELVELMAAFESQNVVSYHQAGTFPSPKTLTAFSLIEEASLGHLTSGDWNQSPTYLISAPETKIVVREIILQRGGYSYAIDQQKNPDTVVFKPSGIFTEGILVAGSLVTGSSTAYSTMTFQAFAKIIKQRTTRIGVFYVGPDARAKLMLGWRLVTTASSPKEYDLALD</sequence>
<dbReference type="AlphaFoldDB" id="A0A927BEB0"/>
<evidence type="ECO:0000313" key="2">
    <source>
        <dbReference type="Proteomes" id="UP000612233"/>
    </source>
</evidence>
<proteinExistence type="predicted"/>
<reference evidence="1" key="1">
    <citation type="submission" date="2020-09" db="EMBL/GenBank/DDBJ databases">
        <authorList>
            <person name="Kim M.K."/>
        </authorList>
    </citation>
    <scope>NUCLEOTIDE SEQUENCE</scope>
    <source>
        <strain evidence="1">BT664</strain>
    </source>
</reference>
<dbReference type="RefSeq" id="WP_191005282.1">
    <property type="nucleotide sequence ID" value="NZ_JACXAD010000011.1"/>
</dbReference>